<comment type="caution">
    <text evidence="1">The sequence shown here is derived from an EMBL/GenBank/DDBJ whole genome shotgun (WGS) entry which is preliminary data.</text>
</comment>
<gene>
    <name evidence="1" type="ORF">M9H77_04022</name>
</gene>
<evidence type="ECO:0000313" key="2">
    <source>
        <dbReference type="Proteomes" id="UP001060085"/>
    </source>
</evidence>
<organism evidence="1 2">
    <name type="scientific">Catharanthus roseus</name>
    <name type="common">Madagascar periwinkle</name>
    <name type="synonym">Vinca rosea</name>
    <dbReference type="NCBI Taxonomy" id="4058"/>
    <lineage>
        <taxon>Eukaryota</taxon>
        <taxon>Viridiplantae</taxon>
        <taxon>Streptophyta</taxon>
        <taxon>Embryophyta</taxon>
        <taxon>Tracheophyta</taxon>
        <taxon>Spermatophyta</taxon>
        <taxon>Magnoliopsida</taxon>
        <taxon>eudicotyledons</taxon>
        <taxon>Gunneridae</taxon>
        <taxon>Pentapetalae</taxon>
        <taxon>asterids</taxon>
        <taxon>lamiids</taxon>
        <taxon>Gentianales</taxon>
        <taxon>Apocynaceae</taxon>
        <taxon>Rauvolfioideae</taxon>
        <taxon>Vinceae</taxon>
        <taxon>Catharanthinae</taxon>
        <taxon>Catharanthus</taxon>
    </lineage>
</organism>
<keyword evidence="2" id="KW-1185">Reference proteome</keyword>
<accession>A0ACC0CD33</accession>
<evidence type="ECO:0000313" key="1">
    <source>
        <dbReference type="EMBL" id="KAI5682794.1"/>
    </source>
</evidence>
<dbReference type="Proteomes" id="UP001060085">
    <property type="component" value="Linkage Group LG01"/>
</dbReference>
<sequence>MVLLAPQNFQKNLRINHLSVSPVFSLLSALRFQNGISGTRMNTRHLCSAAEATDFVFDDEPNDTKATKRDAALHMALTRLASDFGNESMLSLNRFFGARRAPVISTGSLKLDMALGIGGLPKGRIVEIYGQEASGKTTLALHTIKEAQKQGGYCAYLDVENAMNPSIVKSIGVNTDNLLISQPDSAENLLSMVDTLTKSGSVDVIVVDSVAALVPQHEIDALDVGSTVDLRSKIMQQALRKIYYSLSHSSTLIIFVNQTRSKLRSVQGFHRAEEVTSGGNALPFYAAVRLKLIRKHLIKNKDKATGLGISAQVIKNKLAPVKTDAELRIQFGRGLYCESEILELACEHGIISSQNGTYSIAGEILYGMEEAENYLAANSDVLDGVVKSLRYVLF</sequence>
<reference evidence="2" key="1">
    <citation type="journal article" date="2023" name="Nat. Plants">
        <title>Single-cell RNA sequencing provides a high-resolution roadmap for understanding the multicellular compartmentation of specialized metabolism.</title>
        <authorList>
            <person name="Sun S."/>
            <person name="Shen X."/>
            <person name="Li Y."/>
            <person name="Li Y."/>
            <person name="Wang S."/>
            <person name="Li R."/>
            <person name="Zhang H."/>
            <person name="Shen G."/>
            <person name="Guo B."/>
            <person name="Wei J."/>
            <person name="Xu J."/>
            <person name="St-Pierre B."/>
            <person name="Chen S."/>
            <person name="Sun C."/>
        </authorList>
    </citation>
    <scope>NUCLEOTIDE SEQUENCE [LARGE SCALE GENOMIC DNA]</scope>
</reference>
<name>A0ACC0CD33_CATRO</name>
<protein>
    <submittedName>
        <fullName evidence="1">Uncharacterized protein</fullName>
    </submittedName>
</protein>
<dbReference type="EMBL" id="CM044701">
    <property type="protein sequence ID" value="KAI5682794.1"/>
    <property type="molecule type" value="Genomic_DNA"/>
</dbReference>
<proteinExistence type="predicted"/>